<comment type="caution">
    <text evidence="3">The sequence shown here is derived from an EMBL/GenBank/DDBJ whole genome shotgun (WGS) entry which is preliminary data.</text>
</comment>
<dbReference type="Pfam" id="PF18199">
    <property type="entry name" value="Dynein_C"/>
    <property type="match status" value="1"/>
</dbReference>
<dbReference type="GO" id="GO:0007018">
    <property type="term" value="P:microtubule-based movement"/>
    <property type="evidence" value="ECO:0007669"/>
    <property type="project" value="InterPro"/>
</dbReference>
<feature type="domain" description="Dynein heavy chain C-terminal" evidence="2">
    <location>
        <begin position="59"/>
        <end position="181"/>
    </location>
</feature>
<dbReference type="InterPro" id="IPR026983">
    <property type="entry name" value="DHC"/>
</dbReference>
<dbReference type="GO" id="GO:0030286">
    <property type="term" value="C:dynein complex"/>
    <property type="evidence" value="ECO:0007669"/>
    <property type="project" value="InterPro"/>
</dbReference>
<keyword evidence="4" id="KW-1185">Reference proteome</keyword>
<dbReference type="Pfam" id="PF18198">
    <property type="entry name" value="AAA_lid_11"/>
    <property type="match status" value="1"/>
</dbReference>
<name>A0A8J2L011_9HEXA</name>
<dbReference type="InterPro" id="IPR041658">
    <property type="entry name" value="AAA_lid_11"/>
</dbReference>
<evidence type="ECO:0000313" key="4">
    <source>
        <dbReference type="Proteomes" id="UP000708208"/>
    </source>
</evidence>
<evidence type="ECO:0000259" key="1">
    <source>
        <dbReference type="Pfam" id="PF18198"/>
    </source>
</evidence>
<accession>A0A8J2L011</accession>
<reference evidence="3" key="1">
    <citation type="submission" date="2021-06" db="EMBL/GenBank/DDBJ databases">
        <authorList>
            <person name="Hodson N. C."/>
            <person name="Mongue J. A."/>
            <person name="Jaron S. K."/>
        </authorList>
    </citation>
    <scope>NUCLEOTIDE SEQUENCE</scope>
</reference>
<dbReference type="OrthoDB" id="447173at2759"/>
<dbReference type="GO" id="GO:0045505">
    <property type="term" value="F:dynein intermediate chain binding"/>
    <property type="evidence" value="ECO:0007669"/>
    <property type="project" value="InterPro"/>
</dbReference>
<dbReference type="PANTHER" id="PTHR46961:SF20">
    <property type="entry name" value="LOW QUALITY PROTEIN: DYNEIN BETA CHAIN, CILIARY-LIKE"/>
    <property type="match status" value="1"/>
</dbReference>
<dbReference type="GO" id="GO:0051959">
    <property type="term" value="F:dynein light intermediate chain binding"/>
    <property type="evidence" value="ECO:0007669"/>
    <property type="project" value="InterPro"/>
</dbReference>
<dbReference type="AlphaFoldDB" id="A0A8J2L011"/>
<dbReference type="EMBL" id="CAJVCH010527867">
    <property type="protein sequence ID" value="CAG7822933.1"/>
    <property type="molecule type" value="Genomic_DNA"/>
</dbReference>
<evidence type="ECO:0000259" key="2">
    <source>
        <dbReference type="Pfam" id="PF18199"/>
    </source>
</evidence>
<sequence>MYGGHKTDDWDRRLCWSYLEEFMVQESLDGEIDYAPGFPAPPSTYYYVGYHNYIDEDSGGAGGQAAAKEEKIKQILDYVMENLPDPFNMNEVQRRAEEKTPYVVVALQECERMNMLIVRMRRSLKEHDSGLKGELKMTTELEDLGNTIFMDQVPPSWNKVAYPSTLGLASWYADLLLRVREL</sequence>
<protein>
    <submittedName>
        <fullName evidence="3">Uncharacterized protein</fullName>
    </submittedName>
</protein>
<feature type="non-terminal residue" evidence="3">
    <location>
        <position position="1"/>
    </location>
</feature>
<feature type="domain" description="Dynein heavy chain AAA lid" evidence="1">
    <location>
        <begin position="1"/>
        <end position="56"/>
    </location>
</feature>
<organism evidence="3 4">
    <name type="scientific">Allacma fusca</name>
    <dbReference type="NCBI Taxonomy" id="39272"/>
    <lineage>
        <taxon>Eukaryota</taxon>
        <taxon>Metazoa</taxon>
        <taxon>Ecdysozoa</taxon>
        <taxon>Arthropoda</taxon>
        <taxon>Hexapoda</taxon>
        <taxon>Collembola</taxon>
        <taxon>Symphypleona</taxon>
        <taxon>Sminthuridae</taxon>
        <taxon>Allacma</taxon>
    </lineage>
</organism>
<dbReference type="PANTHER" id="PTHR46961">
    <property type="entry name" value="DYNEIN HEAVY CHAIN 1, AXONEMAL-LIKE PROTEIN"/>
    <property type="match status" value="1"/>
</dbReference>
<evidence type="ECO:0000313" key="3">
    <source>
        <dbReference type="EMBL" id="CAG7822933.1"/>
    </source>
</evidence>
<proteinExistence type="predicted"/>
<gene>
    <name evidence="3" type="ORF">AFUS01_LOCUS33174</name>
</gene>
<dbReference type="InterPro" id="IPR041228">
    <property type="entry name" value="Dynein_C"/>
</dbReference>
<dbReference type="Proteomes" id="UP000708208">
    <property type="component" value="Unassembled WGS sequence"/>
</dbReference>